<dbReference type="PANTHER" id="PTHR33116:SF84">
    <property type="entry name" value="RNA-DIRECTED DNA POLYMERASE"/>
    <property type="match status" value="1"/>
</dbReference>
<comment type="caution">
    <text evidence="2">The sequence shown here is derived from an EMBL/GenBank/DDBJ whole genome shotgun (WGS) entry which is preliminary data.</text>
</comment>
<dbReference type="InterPro" id="IPR026960">
    <property type="entry name" value="RVT-Znf"/>
</dbReference>
<dbReference type="Pfam" id="PF13966">
    <property type="entry name" value="zf-RVT"/>
    <property type="match status" value="1"/>
</dbReference>
<evidence type="ECO:0000313" key="3">
    <source>
        <dbReference type="Proteomes" id="UP000467841"/>
    </source>
</evidence>
<name>A0A6D2I7R2_9BRAS</name>
<protein>
    <recommendedName>
        <fullName evidence="1">Reverse transcriptase zinc-binding domain-containing protein</fullName>
    </recommendedName>
</protein>
<organism evidence="2 3">
    <name type="scientific">Microthlaspi erraticum</name>
    <dbReference type="NCBI Taxonomy" id="1685480"/>
    <lineage>
        <taxon>Eukaryota</taxon>
        <taxon>Viridiplantae</taxon>
        <taxon>Streptophyta</taxon>
        <taxon>Embryophyta</taxon>
        <taxon>Tracheophyta</taxon>
        <taxon>Spermatophyta</taxon>
        <taxon>Magnoliopsida</taxon>
        <taxon>eudicotyledons</taxon>
        <taxon>Gunneridae</taxon>
        <taxon>Pentapetalae</taxon>
        <taxon>rosids</taxon>
        <taxon>malvids</taxon>
        <taxon>Brassicales</taxon>
        <taxon>Brassicaceae</taxon>
        <taxon>Coluteocarpeae</taxon>
        <taxon>Microthlaspi</taxon>
    </lineage>
</organism>
<sequence length="261" mass="30081">MGPLFDITGSRGFIDMGIPIHATVADALSTSRRRHHRTEHLRLIEATLADYRSRPVQETEDISLWKHAANTYKTSFHSKKTWTQLRDTGPTKDWYRGIWFTHATPKFTFLAWLAVNDRLATGDRMLSWNVGANPSCVLCQHALETRDHLFFTCSFSAEVWSALTKGLLKRCYSQTWQSIVSIISGSALPHLTLFLTRYVFQATIHTVWRERNARRHGEQPLSSNHLIKTLDKLVRNRISSIRSLGDSKYEDALHLWFEARS</sequence>
<dbReference type="EMBL" id="CACVBM020000821">
    <property type="protein sequence ID" value="CAA7023749.1"/>
    <property type="molecule type" value="Genomic_DNA"/>
</dbReference>
<reference evidence="2" key="1">
    <citation type="submission" date="2020-01" db="EMBL/GenBank/DDBJ databases">
        <authorList>
            <person name="Mishra B."/>
        </authorList>
    </citation>
    <scope>NUCLEOTIDE SEQUENCE [LARGE SCALE GENOMIC DNA]</scope>
</reference>
<dbReference type="OrthoDB" id="1071881at2759"/>
<gene>
    <name evidence="2" type="ORF">MERR_LOCUS10984</name>
</gene>
<dbReference type="Proteomes" id="UP000467841">
    <property type="component" value="Unassembled WGS sequence"/>
</dbReference>
<feature type="domain" description="Reverse transcriptase zinc-binding" evidence="1">
    <location>
        <begin position="76"/>
        <end position="160"/>
    </location>
</feature>
<accession>A0A6D2I7R2</accession>
<dbReference type="PANTHER" id="PTHR33116">
    <property type="entry name" value="REVERSE TRANSCRIPTASE ZINC-BINDING DOMAIN-CONTAINING PROTEIN-RELATED-RELATED"/>
    <property type="match status" value="1"/>
</dbReference>
<evidence type="ECO:0000259" key="1">
    <source>
        <dbReference type="Pfam" id="PF13966"/>
    </source>
</evidence>
<evidence type="ECO:0000313" key="2">
    <source>
        <dbReference type="EMBL" id="CAA7023749.1"/>
    </source>
</evidence>
<proteinExistence type="predicted"/>
<dbReference type="AlphaFoldDB" id="A0A6D2I7R2"/>
<keyword evidence="3" id="KW-1185">Reference proteome</keyword>